<keyword evidence="1" id="KW-0812">Transmembrane</keyword>
<proteinExistence type="predicted"/>
<dbReference type="EMBL" id="NARP01000026">
    <property type="protein sequence ID" value="OTP98697.1"/>
    <property type="molecule type" value="Genomic_DNA"/>
</dbReference>
<keyword evidence="1" id="KW-1133">Transmembrane helix</keyword>
<keyword evidence="1" id="KW-0472">Membrane</keyword>
<accession>A0A242NFK1</accession>
<organism evidence="2 5">
    <name type="scientific">Gilliamella apicola</name>
    <dbReference type="NCBI Taxonomy" id="1196095"/>
    <lineage>
        <taxon>Bacteria</taxon>
        <taxon>Pseudomonadati</taxon>
        <taxon>Pseudomonadota</taxon>
        <taxon>Gammaproteobacteria</taxon>
        <taxon>Orbales</taxon>
        <taxon>Orbaceae</taxon>
        <taxon>Gilliamella</taxon>
    </lineage>
</organism>
<evidence type="ECO:0000313" key="5">
    <source>
        <dbReference type="Proteomes" id="UP000194977"/>
    </source>
</evidence>
<gene>
    <name evidence="3" type="ORF">B6C91_08490</name>
    <name evidence="2" type="ORF">B6D08_09980</name>
</gene>
<evidence type="ECO:0000313" key="2">
    <source>
        <dbReference type="EMBL" id="OTP98697.1"/>
    </source>
</evidence>
<evidence type="ECO:0000256" key="1">
    <source>
        <dbReference type="SAM" id="Phobius"/>
    </source>
</evidence>
<comment type="caution">
    <text evidence="2">The sequence shown here is derived from an EMBL/GenBank/DDBJ whole genome shotgun (WGS) entry which is preliminary data.</text>
</comment>
<reference evidence="4 5" key="1">
    <citation type="submission" date="2017-03" db="EMBL/GenBank/DDBJ databases">
        <title>Comparative genomics of honeybee gut symbionts reveal geographically distinct and subgroup specific antibiotic resistance.</title>
        <authorList>
            <person name="Ludvigsen J."/>
            <person name="Porcellato D."/>
            <person name="Labee-Lund T.M."/>
            <person name="Amdam G.V."/>
            <person name="Rudi K."/>
        </authorList>
    </citation>
    <scope>NUCLEOTIDE SEQUENCE [LARGE SCALE GENOMIC DNA]</scope>
    <source>
        <strain evidence="2 5">A-7-12</strain>
        <strain evidence="3 4">A-9-12</strain>
    </source>
</reference>
<protein>
    <submittedName>
        <fullName evidence="2">Uncharacterized protein</fullName>
    </submittedName>
</protein>
<evidence type="ECO:0000313" key="3">
    <source>
        <dbReference type="EMBL" id="OTQ09604.1"/>
    </source>
</evidence>
<dbReference type="Proteomes" id="UP000194800">
    <property type="component" value="Unassembled WGS sequence"/>
</dbReference>
<dbReference type="RefSeq" id="WP_086271524.1">
    <property type="nucleotide sequence ID" value="NZ_CAMLEZ010000007.1"/>
</dbReference>
<dbReference type="EMBL" id="NART01000036">
    <property type="protein sequence ID" value="OTQ09604.1"/>
    <property type="molecule type" value="Genomic_DNA"/>
</dbReference>
<sequence>MYREILPVKQHAAANRFLKQLPELVASNPLCKRLKPFSLFVDIAPWTLIAQPHSLIANEFGITPQAALRRDNIIRQLLALHEPSLYQAILKLESTTPKVVIRQAQEFKSWLSELLNTSVMPCEYCSSMNTVRIGHRLNFRCRSCRRTFNPLKVHHLNELSHCHLWLPCIDLLVKGETCKTIHQKLGISVDTAGKWRLYFIWLMAYQGFAILANYCQAKRRKRYHQTWLVVKNDE</sequence>
<feature type="transmembrane region" description="Helical" evidence="1">
    <location>
        <begin position="195"/>
        <end position="215"/>
    </location>
</feature>
<dbReference type="Proteomes" id="UP000194977">
    <property type="component" value="Unassembled WGS sequence"/>
</dbReference>
<name>A0A242NFK1_9GAMM</name>
<evidence type="ECO:0000313" key="4">
    <source>
        <dbReference type="Proteomes" id="UP000194800"/>
    </source>
</evidence>
<dbReference type="OrthoDB" id="7065966at2"/>
<dbReference type="AlphaFoldDB" id="A0A242NFK1"/>
<keyword evidence="4" id="KW-1185">Reference proteome</keyword>